<evidence type="ECO:0000313" key="1">
    <source>
        <dbReference type="EMBL" id="KAH1082717.1"/>
    </source>
</evidence>
<proteinExistence type="predicted"/>
<dbReference type="AlphaFoldDB" id="A0A9D4A2T2"/>
<dbReference type="Proteomes" id="UP000828251">
    <property type="component" value="Unassembled WGS sequence"/>
</dbReference>
<feature type="non-terminal residue" evidence="1">
    <location>
        <position position="1"/>
    </location>
</feature>
<sequence>FLASTLMVFESKQSPLTLGADNLELGTKVLTKLVREVLEELFEARFKVDDETLQARCLELTRREIVVR</sequence>
<dbReference type="EMBL" id="JAIQCV010000007">
    <property type="protein sequence ID" value="KAH1082717.1"/>
    <property type="molecule type" value="Genomic_DNA"/>
</dbReference>
<evidence type="ECO:0000313" key="2">
    <source>
        <dbReference type="Proteomes" id="UP000828251"/>
    </source>
</evidence>
<reference evidence="1 2" key="1">
    <citation type="journal article" date="2021" name="Plant Biotechnol. J.">
        <title>Multi-omics assisted identification of the key and species-specific regulatory components of drought-tolerant mechanisms in Gossypium stocksii.</title>
        <authorList>
            <person name="Yu D."/>
            <person name="Ke L."/>
            <person name="Zhang D."/>
            <person name="Wu Y."/>
            <person name="Sun Y."/>
            <person name="Mei J."/>
            <person name="Sun J."/>
            <person name="Sun Y."/>
        </authorList>
    </citation>
    <scope>NUCLEOTIDE SEQUENCE [LARGE SCALE GENOMIC DNA]</scope>
    <source>
        <strain evidence="2">cv. E1</strain>
        <tissue evidence="1">Leaf</tissue>
    </source>
</reference>
<gene>
    <name evidence="1" type="ORF">J1N35_022478</name>
</gene>
<comment type="caution">
    <text evidence="1">The sequence shown here is derived from an EMBL/GenBank/DDBJ whole genome shotgun (WGS) entry which is preliminary data.</text>
</comment>
<name>A0A9D4A2T2_9ROSI</name>
<accession>A0A9D4A2T2</accession>
<keyword evidence="2" id="KW-1185">Reference proteome</keyword>
<protein>
    <submittedName>
        <fullName evidence="1">Uncharacterized protein</fullName>
    </submittedName>
</protein>
<organism evidence="1 2">
    <name type="scientific">Gossypium stocksii</name>
    <dbReference type="NCBI Taxonomy" id="47602"/>
    <lineage>
        <taxon>Eukaryota</taxon>
        <taxon>Viridiplantae</taxon>
        <taxon>Streptophyta</taxon>
        <taxon>Embryophyta</taxon>
        <taxon>Tracheophyta</taxon>
        <taxon>Spermatophyta</taxon>
        <taxon>Magnoliopsida</taxon>
        <taxon>eudicotyledons</taxon>
        <taxon>Gunneridae</taxon>
        <taxon>Pentapetalae</taxon>
        <taxon>rosids</taxon>
        <taxon>malvids</taxon>
        <taxon>Malvales</taxon>
        <taxon>Malvaceae</taxon>
        <taxon>Malvoideae</taxon>
        <taxon>Gossypium</taxon>
    </lineage>
</organism>